<dbReference type="OrthoDB" id="3692620at2"/>
<keyword evidence="3" id="KW-0731">Sigma factor</keyword>
<dbReference type="STRING" id="479435.Kfla_2442"/>
<dbReference type="GO" id="GO:0006352">
    <property type="term" value="P:DNA-templated transcription initiation"/>
    <property type="evidence" value="ECO:0007669"/>
    <property type="project" value="InterPro"/>
</dbReference>
<dbReference type="eggNOG" id="COG1595">
    <property type="taxonomic scope" value="Bacteria"/>
</dbReference>
<keyword evidence="4" id="KW-0238">DNA-binding</keyword>
<dbReference type="Pfam" id="PF08281">
    <property type="entry name" value="Sigma70_r4_2"/>
    <property type="match status" value="1"/>
</dbReference>
<protein>
    <submittedName>
        <fullName evidence="7">RNA polymerase, sigma-24 subunit, ECF subfamily</fullName>
    </submittedName>
</protein>
<gene>
    <name evidence="7" type="ordered locus">Kfla_2442</name>
</gene>
<dbReference type="EMBL" id="CP001736">
    <property type="protein sequence ID" value="ADB31516.1"/>
    <property type="molecule type" value="Genomic_DNA"/>
</dbReference>
<evidence type="ECO:0000256" key="3">
    <source>
        <dbReference type="ARBA" id="ARBA00023082"/>
    </source>
</evidence>
<keyword evidence="8" id="KW-1185">Reference proteome</keyword>
<dbReference type="SUPFAM" id="SSF88946">
    <property type="entry name" value="Sigma2 domain of RNA polymerase sigma factors"/>
    <property type="match status" value="1"/>
</dbReference>
<reference evidence="7 8" key="2">
    <citation type="journal article" date="2010" name="Stand. Genomic Sci.">
        <title>Complete genome sequence of Kribbella flavida type strain (IFO 14399).</title>
        <authorList>
            <person name="Pukall R."/>
            <person name="Lapidus A."/>
            <person name="Glavina Del Rio T."/>
            <person name="Copeland A."/>
            <person name="Tice H."/>
            <person name="Cheng J.-F."/>
            <person name="Lucas S."/>
            <person name="Chen F."/>
            <person name="Nolan M."/>
            <person name="LaButti K."/>
            <person name="Pati A."/>
            <person name="Ivanova N."/>
            <person name="Mavrommatis K."/>
            <person name="Mikhailova N."/>
            <person name="Pitluck S."/>
            <person name="Bruce D."/>
            <person name="Goodwin L."/>
            <person name="Land M."/>
            <person name="Hauser L."/>
            <person name="Chang Y.-J."/>
            <person name="Jeffries C.D."/>
            <person name="Chen A."/>
            <person name="Palaniappan K."/>
            <person name="Chain P."/>
            <person name="Rohde M."/>
            <person name="Goeker M."/>
            <person name="Bristow J."/>
            <person name="Eisen J.A."/>
            <person name="Markowitz V."/>
            <person name="Hugenholtz P."/>
            <person name="Kyrpides N.C."/>
            <person name="Klenk H.-P."/>
            <person name="Brettin T."/>
        </authorList>
    </citation>
    <scope>NUCLEOTIDE SEQUENCE [LARGE SCALE GENOMIC DNA]</scope>
    <source>
        <strain evidence="8">DSM 17836 / JCM 10339 / NBRC 14399</strain>
    </source>
</reference>
<evidence type="ECO:0000256" key="4">
    <source>
        <dbReference type="ARBA" id="ARBA00023125"/>
    </source>
</evidence>
<organism evidence="7 8">
    <name type="scientific">Kribbella flavida (strain DSM 17836 / JCM 10339 / NBRC 14399)</name>
    <dbReference type="NCBI Taxonomy" id="479435"/>
    <lineage>
        <taxon>Bacteria</taxon>
        <taxon>Bacillati</taxon>
        <taxon>Actinomycetota</taxon>
        <taxon>Actinomycetes</taxon>
        <taxon>Propionibacteriales</taxon>
        <taxon>Kribbellaceae</taxon>
        <taxon>Kribbella</taxon>
    </lineage>
</organism>
<dbReference type="NCBIfam" id="TIGR02983">
    <property type="entry name" value="SigE-fam_strep"/>
    <property type="match status" value="1"/>
</dbReference>
<dbReference type="PANTHER" id="PTHR43133">
    <property type="entry name" value="RNA POLYMERASE ECF-TYPE SIGMA FACTO"/>
    <property type="match status" value="1"/>
</dbReference>
<dbReference type="GO" id="GO:0016987">
    <property type="term" value="F:sigma factor activity"/>
    <property type="evidence" value="ECO:0007669"/>
    <property type="project" value="UniProtKB-KW"/>
</dbReference>
<dbReference type="CDD" id="cd06171">
    <property type="entry name" value="Sigma70_r4"/>
    <property type="match status" value="1"/>
</dbReference>
<evidence type="ECO:0000259" key="6">
    <source>
        <dbReference type="Pfam" id="PF08281"/>
    </source>
</evidence>
<dbReference type="Proteomes" id="UP000007967">
    <property type="component" value="Chromosome"/>
</dbReference>
<evidence type="ECO:0000313" key="7">
    <source>
        <dbReference type="EMBL" id="ADB31516.1"/>
    </source>
</evidence>
<dbReference type="KEGG" id="kfl:Kfla_2442"/>
<dbReference type="Gene3D" id="1.10.10.10">
    <property type="entry name" value="Winged helix-like DNA-binding domain superfamily/Winged helix DNA-binding domain"/>
    <property type="match status" value="1"/>
</dbReference>
<keyword evidence="2" id="KW-0805">Transcription regulation</keyword>
<evidence type="ECO:0000256" key="1">
    <source>
        <dbReference type="ARBA" id="ARBA00010641"/>
    </source>
</evidence>
<dbReference type="PANTHER" id="PTHR43133:SF50">
    <property type="entry name" value="ECF RNA POLYMERASE SIGMA FACTOR SIGM"/>
    <property type="match status" value="1"/>
</dbReference>
<proteinExistence type="inferred from homology"/>
<dbReference type="InterPro" id="IPR014325">
    <property type="entry name" value="RNA_pol_sigma-E_actinobac"/>
</dbReference>
<feature type="domain" description="RNA polymerase sigma factor 70 region 4 type 2" evidence="6">
    <location>
        <begin position="112"/>
        <end position="164"/>
    </location>
</feature>
<comment type="similarity">
    <text evidence="1">Belongs to the sigma-70 factor family. ECF subfamily.</text>
</comment>
<dbReference type="SUPFAM" id="SSF88659">
    <property type="entry name" value="Sigma3 and sigma4 domains of RNA polymerase sigma factors"/>
    <property type="match status" value="1"/>
</dbReference>
<dbReference type="RefSeq" id="WP_012920072.1">
    <property type="nucleotide sequence ID" value="NC_013729.1"/>
</dbReference>
<evidence type="ECO:0000256" key="2">
    <source>
        <dbReference type="ARBA" id="ARBA00023015"/>
    </source>
</evidence>
<evidence type="ECO:0000313" key="8">
    <source>
        <dbReference type="Proteomes" id="UP000007967"/>
    </source>
</evidence>
<sequence>MPQRVDQDEDFAAFVAARSARLMHIAHMLCGDRELARDIAQTALEKAYVRWGRIRLADPFAYVRQAVVNECRMGWRRRSGGEVPLATVGEADFGVRSVSSVADPAVAVTQRLDLLAALAGLTRRERTVVVLRYVENLSEAETARIVGIAPGTVKSTLARGRDKLRRSGALSSTITSGELA</sequence>
<dbReference type="AlphaFoldDB" id="D2PW64"/>
<keyword evidence="5" id="KW-0804">Transcription</keyword>
<dbReference type="InterPro" id="IPR013249">
    <property type="entry name" value="RNA_pol_sigma70_r4_t2"/>
</dbReference>
<dbReference type="GO" id="GO:0003677">
    <property type="term" value="F:DNA binding"/>
    <property type="evidence" value="ECO:0007669"/>
    <property type="project" value="UniProtKB-KW"/>
</dbReference>
<dbReference type="InterPro" id="IPR013325">
    <property type="entry name" value="RNA_pol_sigma_r2"/>
</dbReference>
<reference evidence="8" key="1">
    <citation type="submission" date="2009-09" db="EMBL/GenBank/DDBJ databases">
        <title>The complete genome of Kribbella flavida DSM 17836.</title>
        <authorList>
            <consortium name="US DOE Joint Genome Institute (JGI-PGF)"/>
            <person name="Lucas S."/>
            <person name="Copeland A."/>
            <person name="Lapidus A."/>
            <person name="Glavina del Rio T."/>
            <person name="Dalin E."/>
            <person name="Tice H."/>
            <person name="Bruce D."/>
            <person name="Goodwin L."/>
            <person name="Pitluck S."/>
            <person name="Kyrpides N."/>
            <person name="Mavromatis K."/>
            <person name="Ivanova N."/>
            <person name="Saunders E."/>
            <person name="Brettin T."/>
            <person name="Detter J.C."/>
            <person name="Han C."/>
            <person name="Larimer F."/>
            <person name="Land M."/>
            <person name="Hauser L."/>
            <person name="Markowitz V."/>
            <person name="Cheng J.-F."/>
            <person name="Hugenholtz P."/>
            <person name="Woyke T."/>
            <person name="Wu D."/>
            <person name="Pukall R."/>
            <person name="Klenk H.-P."/>
            <person name="Eisen J.A."/>
        </authorList>
    </citation>
    <scope>NUCLEOTIDE SEQUENCE [LARGE SCALE GENOMIC DNA]</scope>
    <source>
        <strain evidence="8">DSM 17836 / JCM 10339 / NBRC 14399</strain>
    </source>
</reference>
<dbReference type="InterPro" id="IPR014284">
    <property type="entry name" value="RNA_pol_sigma-70_dom"/>
</dbReference>
<dbReference type="InterPro" id="IPR013324">
    <property type="entry name" value="RNA_pol_sigma_r3/r4-like"/>
</dbReference>
<evidence type="ECO:0000256" key="5">
    <source>
        <dbReference type="ARBA" id="ARBA00023163"/>
    </source>
</evidence>
<dbReference type="InterPro" id="IPR039425">
    <property type="entry name" value="RNA_pol_sigma-70-like"/>
</dbReference>
<accession>D2PW64</accession>
<dbReference type="HOGENOM" id="CLU_047691_15_4_11"/>
<dbReference type="NCBIfam" id="TIGR02937">
    <property type="entry name" value="sigma70-ECF"/>
    <property type="match status" value="1"/>
</dbReference>
<dbReference type="InterPro" id="IPR036388">
    <property type="entry name" value="WH-like_DNA-bd_sf"/>
</dbReference>
<name>D2PW64_KRIFD</name>
<dbReference type="Gene3D" id="1.10.1740.10">
    <property type="match status" value="1"/>
</dbReference>